<evidence type="ECO:0000256" key="1">
    <source>
        <dbReference type="ARBA" id="ARBA00022741"/>
    </source>
</evidence>
<dbReference type="InterPro" id="IPR003439">
    <property type="entry name" value="ABC_transporter-like_ATP-bd"/>
</dbReference>
<dbReference type="GO" id="GO:0016887">
    <property type="term" value="F:ATP hydrolysis activity"/>
    <property type="evidence" value="ECO:0007669"/>
    <property type="project" value="InterPro"/>
</dbReference>
<dbReference type="CDD" id="cd03215">
    <property type="entry name" value="ABC_Carb_Monos_II"/>
    <property type="match status" value="1"/>
</dbReference>
<dbReference type="PROSITE" id="PS50893">
    <property type="entry name" value="ABC_TRANSPORTER_2"/>
    <property type="match status" value="2"/>
</dbReference>
<dbReference type="SMART" id="SM00382">
    <property type="entry name" value="AAA"/>
    <property type="match status" value="1"/>
</dbReference>
<dbReference type="InterPro" id="IPR003593">
    <property type="entry name" value="AAA+_ATPase"/>
</dbReference>
<protein>
    <submittedName>
        <fullName evidence="4">ABC transporter ATP-binding protein</fullName>
    </submittedName>
</protein>
<dbReference type="Pfam" id="PF00005">
    <property type="entry name" value="ABC_tran"/>
    <property type="match status" value="2"/>
</dbReference>
<sequence>MYAVEFKNVTKKFPGIIANDDVSFAVGKGTIHALIGENGAGKSTLMSILFGLYEQTSGEILINGSKVLFSGPNDANALGIGMVHQHFKLVDVYTNLDNIILGEEWTSAAGVLNRNIAIKKIKALQNTYNLHFDLFQKSGEATVSTQQKVEIMKMLYRGNDILVFDEPTAVLTDEEIQGLLESFKIFKKAGKTIIFISHKLKEIEQVADIATVLRLGKVAGNFVMKETTLDQIIKAMVGNEVVEIKNNLQNTKSDVVFSLKNITTHKLHKNLKNISFDIHAGEIFAIAGVSGNGQEELEYIVGGLEQPSKGSVHLRVFNQKNNQYELKDITKLNAWKRSKEHMAYIPADRHHHGVILDFTIEENAVIRRLWDPHFQTAGVFKNKKIRNFTDEIIDKFDVRSSQGAKSIARSLSGGNQQKFIVGREMMFEHDFIIIVQPTRGMDIGAITNIHTQILEEKQKGKAILLISYELDEVLALADTIAVINEGKILSIKQAKTTTREQIGKFMSSSTSEQNQNWYNPTDIEESKDTYLNLIEKKYANLFEEAFLKESSIKSSLFIAKRSKDVDKNAIIELSNNYKIARQQRIKLQHAKKAELSYAKKTFKQIYDNFELNRKEETNENKTKFQWNFTNFFTKNE</sequence>
<evidence type="ECO:0000256" key="2">
    <source>
        <dbReference type="ARBA" id="ARBA00022840"/>
    </source>
</evidence>
<dbReference type="AlphaFoldDB" id="A0A4P6MSJ4"/>
<dbReference type="OrthoDB" id="9771863at2"/>
<keyword evidence="5" id="KW-1185">Reference proteome</keyword>
<feature type="domain" description="ABC transporter" evidence="3">
    <location>
        <begin position="250"/>
        <end position="510"/>
    </location>
</feature>
<dbReference type="GO" id="GO:0005524">
    <property type="term" value="F:ATP binding"/>
    <property type="evidence" value="ECO:0007669"/>
    <property type="project" value="UniProtKB-KW"/>
</dbReference>
<name>A0A4P6MSJ4_9BACT</name>
<evidence type="ECO:0000313" key="5">
    <source>
        <dbReference type="Proteomes" id="UP000289326"/>
    </source>
</evidence>
<dbReference type="InterPro" id="IPR050107">
    <property type="entry name" value="ABC_carbohydrate_import_ATPase"/>
</dbReference>
<keyword evidence="2 4" id="KW-0067">ATP-binding</keyword>
<evidence type="ECO:0000313" key="4">
    <source>
        <dbReference type="EMBL" id="QBF34831.1"/>
    </source>
</evidence>
<dbReference type="EMBL" id="CP034841">
    <property type="protein sequence ID" value="QBF34831.1"/>
    <property type="molecule type" value="Genomic_DNA"/>
</dbReference>
<proteinExistence type="predicted"/>
<keyword evidence="1" id="KW-0547">Nucleotide-binding</keyword>
<dbReference type="Gene3D" id="3.40.50.300">
    <property type="entry name" value="P-loop containing nucleotide triphosphate hydrolases"/>
    <property type="match status" value="2"/>
</dbReference>
<evidence type="ECO:0000259" key="3">
    <source>
        <dbReference type="PROSITE" id="PS50893"/>
    </source>
</evidence>
<dbReference type="PROSITE" id="PS00211">
    <property type="entry name" value="ABC_TRANSPORTER_1"/>
    <property type="match status" value="1"/>
</dbReference>
<dbReference type="InterPro" id="IPR027417">
    <property type="entry name" value="P-loop_NTPase"/>
</dbReference>
<gene>
    <name evidence="4" type="ORF">EG856_02815</name>
</gene>
<accession>A0A4P6MSJ4</accession>
<dbReference type="CDD" id="cd03216">
    <property type="entry name" value="ABC_Carb_Monos_I"/>
    <property type="match status" value="1"/>
</dbReference>
<dbReference type="InterPro" id="IPR017871">
    <property type="entry name" value="ABC_transporter-like_CS"/>
</dbReference>
<reference evidence="4 5" key="1">
    <citation type="submission" date="2019-01" db="EMBL/GenBank/DDBJ databases">
        <title>Complete sequence and annotation of the Mycoplasma phocirhinis strain 852T genome.</title>
        <authorList>
            <person name="Frasca S.Jr."/>
            <person name="Kutish G.F."/>
            <person name="Castellanos Gell J."/>
            <person name="Michaels D.L."/>
            <person name="Brown D.R."/>
        </authorList>
    </citation>
    <scope>NUCLEOTIDE SEQUENCE [LARGE SCALE GENOMIC DNA]</scope>
    <source>
        <strain evidence="4 5">852</strain>
    </source>
</reference>
<dbReference type="SUPFAM" id="SSF52540">
    <property type="entry name" value="P-loop containing nucleoside triphosphate hydrolases"/>
    <property type="match status" value="2"/>
</dbReference>
<organism evidence="4 5">
    <name type="scientific">Mycoplasmopsis phocirhinis</name>
    <dbReference type="NCBI Taxonomy" id="142650"/>
    <lineage>
        <taxon>Bacteria</taxon>
        <taxon>Bacillati</taxon>
        <taxon>Mycoplasmatota</taxon>
        <taxon>Mycoplasmoidales</taxon>
        <taxon>Metamycoplasmataceae</taxon>
        <taxon>Mycoplasmopsis</taxon>
    </lineage>
</organism>
<dbReference type="PANTHER" id="PTHR43790:SF4">
    <property type="entry name" value="GUANOSINE IMPORT ATP-BINDING PROTEIN NUPO"/>
    <property type="match status" value="1"/>
</dbReference>
<dbReference type="PANTHER" id="PTHR43790">
    <property type="entry name" value="CARBOHYDRATE TRANSPORT ATP-BINDING PROTEIN MG119-RELATED"/>
    <property type="match status" value="1"/>
</dbReference>
<dbReference type="Proteomes" id="UP000289326">
    <property type="component" value="Chromosome"/>
</dbReference>
<dbReference type="KEGG" id="mphi:EG856_02815"/>
<feature type="domain" description="ABC transporter" evidence="3">
    <location>
        <begin position="4"/>
        <end position="240"/>
    </location>
</feature>
<dbReference type="RefSeq" id="WP_130429608.1">
    <property type="nucleotide sequence ID" value="NZ_CP034841.1"/>
</dbReference>